<dbReference type="OrthoDB" id="2735536at2759"/>
<dbReference type="SUPFAM" id="SSF51735">
    <property type="entry name" value="NAD(P)-binding Rossmann-fold domains"/>
    <property type="match status" value="1"/>
</dbReference>
<dbReference type="AlphaFoldDB" id="A0A9Q1KTU4"/>
<evidence type="ECO:0008006" key="7">
    <source>
        <dbReference type="Google" id="ProtNLM"/>
    </source>
</evidence>
<dbReference type="Proteomes" id="UP001153076">
    <property type="component" value="Unassembled WGS sequence"/>
</dbReference>
<keyword evidence="6" id="KW-1185">Reference proteome</keyword>
<keyword evidence="1" id="KW-0521">NADP</keyword>
<dbReference type="PANTHER" id="PTHR10366">
    <property type="entry name" value="NAD DEPENDENT EPIMERASE/DEHYDRATASE"/>
    <property type="match status" value="1"/>
</dbReference>
<dbReference type="GO" id="GO:0016616">
    <property type="term" value="F:oxidoreductase activity, acting on the CH-OH group of donors, NAD or NADP as acceptor"/>
    <property type="evidence" value="ECO:0007669"/>
    <property type="project" value="TreeGrafter"/>
</dbReference>
<evidence type="ECO:0000256" key="2">
    <source>
        <dbReference type="ARBA" id="ARBA00023002"/>
    </source>
</evidence>
<proteinExistence type="predicted"/>
<feature type="domain" description="Retrovirus-related Pol polyprotein from transposon TNT 1-94-like beta-barrel" evidence="4">
    <location>
        <begin position="145"/>
        <end position="195"/>
    </location>
</feature>
<feature type="domain" description="NAD-dependent epimerase/dehydratase" evidence="3">
    <location>
        <begin position="10"/>
        <end position="90"/>
    </location>
</feature>
<dbReference type="InterPro" id="IPR001509">
    <property type="entry name" value="Epimerase_deHydtase"/>
</dbReference>
<evidence type="ECO:0000259" key="4">
    <source>
        <dbReference type="Pfam" id="PF22936"/>
    </source>
</evidence>
<sequence>MEEGGKGKVVCVTGASGFIASWVVKLLLQRGYFVNGTVLDLNNGTQTDHLLALEGANERLHLFEADLMVEGSFDSAVSGCEGVFHTASPVNFDVKDPQVHYLHLPLPSSGFRSLSQNTDSAMGGETYSGLKVLNDDDSIEGQKSWVLDSATSMNICEDESSFDALHSHGDYGHITRGNNEKLKVKGVGSVRLKLQTVPSEHFTM</sequence>
<dbReference type="Pfam" id="PF01370">
    <property type="entry name" value="Epimerase"/>
    <property type="match status" value="1"/>
</dbReference>
<gene>
    <name evidence="5" type="ORF">Cgig2_002250</name>
</gene>
<reference evidence="5" key="1">
    <citation type="submission" date="2022-04" db="EMBL/GenBank/DDBJ databases">
        <title>Carnegiea gigantea Genome sequencing and assembly v2.</title>
        <authorList>
            <person name="Copetti D."/>
            <person name="Sanderson M.J."/>
            <person name="Burquez A."/>
            <person name="Wojciechowski M.F."/>
        </authorList>
    </citation>
    <scope>NUCLEOTIDE SEQUENCE</scope>
    <source>
        <strain evidence="5">SGP5-SGP5p</strain>
        <tissue evidence="5">Aerial part</tissue>
    </source>
</reference>
<dbReference type="PANTHER" id="PTHR10366:SF852">
    <property type="entry name" value="CINNAMOYL-COA REDUCTASE CAD2"/>
    <property type="match status" value="1"/>
</dbReference>
<dbReference type="InterPro" id="IPR054722">
    <property type="entry name" value="PolX-like_BBD"/>
</dbReference>
<protein>
    <recommendedName>
        <fullName evidence="7">NAD-dependent epimerase/dehydratase domain-containing protein</fullName>
    </recommendedName>
</protein>
<evidence type="ECO:0000313" key="6">
    <source>
        <dbReference type="Proteomes" id="UP001153076"/>
    </source>
</evidence>
<evidence type="ECO:0000256" key="1">
    <source>
        <dbReference type="ARBA" id="ARBA00022857"/>
    </source>
</evidence>
<dbReference type="EMBL" id="JAKOGI010000021">
    <property type="protein sequence ID" value="KAJ8449453.1"/>
    <property type="molecule type" value="Genomic_DNA"/>
</dbReference>
<organism evidence="5 6">
    <name type="scientific">Carnegiea gigantea</name>
    <dbReference type="NCBI Taxonomy" id="171969"/>
    <lineage>
        <taxon>Eukaryota</taxon>
        <taxon>Viridiplantae</taxon>
        <taxon>Streptophyta</taxon>
        <taxon>Embryophyta</taxon>
        <taxon>Tracheophyta</taxon>
        <taxon>Spermatophyta</taxon>
        <taxon>Magnoliopsida</taxon>
        <taxon>eudicotyledons</taxon>
        <taxon>Gunneridae</taxon>
        <taxon>Pentapetalae</taxon>
        <taxon>Caryophyllales</taxon>
        <taxon>Cactineae</taxon>
        <taxon>Cactaceae</taxon>
        <taxon>Cactoideae</taxon>
        <taxon>Echinocereeae</taxon>
        <taxon>Carnegiea</taxon>
    </lineage>
</organism>
<evidence type="ECO:0000313" key="5">
    <source>
        <dbReference type="EMBL" id="KAJ8449453.1"/>
    </source>
</evidence>
<name>A0A9Q1KTU4_9CARY</name>
<keyword evidence="2" id="KW-0560">Oxidoreductase</keyword>
<accession>A0A9Q1KTU4</accession>
<dbReference type="Gene3D" id="3.40.50.720">
    <property type="entry name" value="NAD(P)-binding Rossmann-like Domain"/>
    <property type="match status" value="1"/>
</dbReference>
<dbReference type="Pfam" id="PF22936">
    <property type="entry name" value="Pol_BBD"/>
    <property type="match status" value="1"/>
</dbReference>
<evidence type="ECO:0000259" key="3">
    <source>
        <dbReference type="Pfam" id="PF01370"/>
    </source>
</evidence>
<dbReference type="InterPro" id="IPR036291">
    <property type="entry name" value="NAD(P)-bd_dom_sf"/>
</dbReference>
<dbReference type="InterPro" id="IPR050425">
    <property type="entry name" value="NAD(P)_dehydrat-like"/>
</dbReference>
<comment type="caution">
    <text evidence="5">The sequence shown here is derived from an EMBL/GenBank/DDBJ whole genome shotgun (WGS) entry which is preliminary data.</text>
</comment>